<keyword evidence="3" id="KW-1185">Reference proteome</keyword>
<sequence>MSEELANFQAISVIKLEEYQKLVNVLQTKIVGLEEHQQNLELKERETNKKSEELANFEAISVIKLEEYQKLVNVLQTKIVGLEEHQQILQELHHRERDRVAQLEKDMGRLVDEQNKKLDDLANNAIEKALQAKTAVIKLEEYQKPVNALQTTIVGVKEKIIAIVVTELEEQKLSNVNKFAELEQQNALQETVIKMEQYQKQQQQNIIDMQKTTIAVLNENGIGLIMPQQNRWNSSACHRGLALSGPDRLIAQHNGLNNVTVFKDQCNVYIGLGVNQMPLDRCVGWCKGTYAYGSHGHFLGHAVDDGCRGSFNAAHPCIKGQCKFGGGDVVGCGVDLATRQIIYTKNGRCLKTTGLFVDSTSADLFPCVSLLRFGDKIEANFGPKFEYKF</sequence>
<dbReference type="WBParaSite" id="GPLIN_000099300">
    <property type="protein sequence ID" value="GPLIN_000099300"/>
    <property type="gene ID" value="GPLIN_000099300"/>
</dbReference>
<keyword evidence="1" id="KW-0175">Coiled coil</keyword>
<dbReference type="AlphaFoldDB" id="A0A183BK63"/>
<evidence type="ECO:0000313" key="3">
    <source>
        <dbReference type="Proteomes" id="UP000050741"/>
    </source>
</evidence>
<feature type="coiled-coil region" evidence="1">
    <location>
        <begin position="16"/>
        <end position="113"/>
    </location>
</feature>
<dbReference type="Proteomes" id="UP000050741">
    <property type="component" value="Unassembled WGS sequence"/>
</dbReference>
<evidence type="ECO:0000259" key="2">
    <source>
        <dbReference type="PROSITE" id="PS50188"/>
    </source>
</evidence>
<dbReference type="Pfam" id="PF00622">
    <property type="entry name" value="SPRY"/>
    <property type="match status" value="1"/>
</dbReference>
<evidence type="ECO:0000256" key="1">
    <source>
        <dbReference type="SAM" id="Coils"/>
    </source>
</evidence>
<evidence type="ECO:0000313" key="4">
    <source>
        <dbReference type="WBParaSite" id="GPLIN_000099300"/>
    </source>
</evidence>
<dbReference type="Gene3D" id="2.60.120.920">
    <property type="match status" value="1"/>
</dbReference>
<dbReference type="InterPro" id="IPR013320">
    <property type="entry name" value="ConA-like_dom_sf"/>
</dbReference>
<reference evidence="4" key="2">
    <citation type="submission" date="2016-06" db="UniProtKB">
        <authorList>
            <consortium name="WormBaseParasite"/>
        </authorList>
    </citation>
    <scope>IDENTIFICATION</scope>
</reference>
<dbReference type="InterPro" id="IPR001870">
    <property type="entry name" value="B30.2/SPRY"/>
</dbReference>
<feature type="domain" description="B30.2/SPRY" evidence="2">
    <location>
        <begin position="180"/>
        <end position="386"/>
    </location>
</feature>
<dbReference type="PROSITE" id="PS50188">
    <property type="entry name" value="B302_SPRY"/>
    <property type="match status" value="1"/>
</dbReference>
<dbReference type="InterPro" id="IPR003877">
    <property type="entry name" value="SPRY_dom"/>
</dbReference>
<organism evidence="3 4">
    <name type="scientific">Globodera pallida</name>
    <name type="common">Potato cyst nematode worm</name>
    <name type="synonym">Heterodera pallida</name>
    <dbReference type="NCBI Taxonomy" id="36090"/>
    <lineage>
        <taxon>Eukaryota</taxon>
        <taxon>Metazoa</taxon>
        <taxon>Ecdysozoa</taxon>
        <taxon>Nematoda</taxon>
        <taxon>Chromadorea</taxon>
        <taxon>Rhabditida</taxon>
        <taxon>Tylenchina</taxon>
        <taxon>Tylenchomorpha</taxon>
        <taxon>Tylenchoidea</taxon>
        <taxon>Heteroderidae</taxon>
        <taxon>Heteroderinae</taxon>
        <taxon>Globodera</taxon>
    </lineage>
</organism>
<reference evidence="3" key="1">
    <citation type="submission" date="2014-05" db="EMBL/GenBank/DDBJ databases">
        <title>The genome and life-stage specific transcriptomes of Globodera pallida elucidate key aspects of plant parasitism by a cyst nematode.</title>
        <authorList>
            <person name="Cotton J.A."/>
            <person name="Lilley C.J."/>
            <person name="Jones L.M."/>
            <person name="Kikuchi T."/>
            <person name="Reid A.J."/>
            <person name="Thorpe P."/>
            <person name="Tsai I.J."/>
            <person name="Beasley H."/>
            <person name="Blok V."/>
            <person name="Cock P.J.A."/>
            <person name="Van den Akker S.E."/>
            <person name="Holroyd N."/>
            <person name="Hunt M."/>
            <person name="Mantelin S."/>
            <person name="Naghra H."/>
            <person name="Pain A."/>
            <person name="Palomares-Rius J.E."/>
            <person name="Zarowiecki M."/>
            <person name="Berriman M."/>
            <person name="Jones J.T."/>
            <person name="Urwin P.E."/>
        </authorList>
    </citation>
    <scope>NUCLEOTIDE SEQUENCE [LARGE SCALE GENOMIC DNA]</scope>
    <source>
        <strain evidence="3">Lindley</strain>
    </source>
</reference>
<proteinExistence type="predicted"/>
<accession>A0A183BK63</accession>
<dbReference type="InterPro" id="IPR043136">
    <property type="entry name" value="B30.2/SPRY_sf"/>
</dbReference>
<name>A0A183BK63_GLOPA</name>
<protein>
    <submittedName>
        <fullName evidence="4">B30.2/SPRY domain-containing protein</fullName>
    </submittedName>
</protein>
<dbReference type="SUPFAM" id="SSF49899">
    <property type="entry name" value="Concanavalin A-like lectins/glucanases"/>
    <property type="match status" value="1"/>
</dbReference>